<dbReference type="AlphaFoldDB" id="A0A1G7FAF5"/>
<dbReference type="EMBL" id="FNBK01000001">
    <property type="protein sequence ID" value="SDE72923.1"/>
    <property type="molecule type" value="Genomic_DNA"/>
</dbReference>
<keyword evidence="2" id="KW-1133">Transmembrane helix</keyword>
<evidence type="ECO:0000313" key="3">
    <source>
        <dbReference type="EMBL" id="SDE72923.1"/>
    </source>
</evidence>
<evidence type="ECO:0000256" key="1">
    <source>
        <dbReference type="SAM" id="MobiDB-lite"/>
    </source>
</evidence>
<keyword evidence="2" id="KW-0812">Transmembrane</keyword>
<evidence type="ECO:0000256" key="2">
    <source>
        <dbReference type="SAM" id="Phobius"/>
    </source>
</evidence>
<name>A0A1G7FAF5_9EURY</name>
<proteinExistence type="predicted"/>
<reference evidence="4" key="1">
    <citation type="submission" date="2016-10" db="EMBL/GenBank/DDBJ databases">
        <authorList>
            <person name="Varghese N."/>
            <person name="Submissions S."/>
        </authorList>
    </citation>
    <scope>NUCLEOTIDE SEQUENCE [LARGE SCALE GENOMIC DNA]</scope>
    <source>
        <strain evidence="4">IBRC-M 10760</strain>
    </source>
</reference>
<feature type="transmembrane region" description="Helical" evidence="2">
    <location>
        <begin position="17"/>
        <end position="37"/>
    </location>
</feature>
<keyword evidence="2" id="KW-0472">Membrane</keyword>
<organism evidence="3 4">
    <name type="scientific">Halorientalis regularis</name>
    <dbReference type="NCBI Taxonomy" id="660518"/>
    <lineage>
        <taxon>Archaea</taxon>
        <taxon>Methanobacteriati</taxon>
        <taxon>Methanobacteriota</taxon>
        <taxon>Stenosarchaea group</taxon>
        <taxon>Halobacteria</taxon>
        <taxon>Halobacteriales</taxon>
        <taxon>Haloarculaceae</taxon>
        <taxon>Halorientalis</taxon>
    </lineage>
</organism>
<keyword evidence="4" id="KW-1185">Reference proteome</keyword>
<protein>
    <submittedName>
        <fullName evidence="3">Uncharacterized protein</fullName>
    </submittedName>
</protein>
<gene>
    <name evidence="3" type="ORF">SAMN05216218_101102</name>
</gene>
<feature type="region of interest" description="Disordered" evidence="1">
    <location>
        <begin position="149"/>
        <end position="197"/>
    </location>
</feature>
<sequence>MADEATTKGNSMHDKSLLAKSAGVSLGVVAVVGLLSLSTGTGLAVPAAGIGGFTVEADSIEGDDLVLYPDVVERDQGSNAPQAIIELQANRIEGLRLVKTIDLGDVSVDTLDGTVRILVESDGTAETDQTRIQSPGLNASETTFNGLAIQGTDSATRPRRSRSRPHLNRSKGRRWTSSAVRTPASNSPTPRSTRRTS</sequence>
<evidence type="ECO:0000313" key="4">
    <source>
        <dbReference type="Proteomes" id="UP000199076"/>
    </source>
</evidence>
<accession>A0A1G7FAF5</accession>
<dbReference type="Proteomes" id="UP000199076">
    <property type="component" value="Unassembled WGS sequence"/>
</dbReference>
<feature type="compositionally biased region" description="Basic residues" evidence="1">
    <location>
        <begin position="157"/>
        <end position="174"/>
    </location>
</feature>
<feature type="compositionally biased region" description="Polar residues" evidence="1">
    <location>
        <begin position="175"/>
        <end position="191"/>
    </location>
</feature>